<evidence type="ECO:0000313" key="3">
    <source>
        <dbReference type="EMBL" id="KAH0462802.1"/>
    </source>
</evidence>
<name>A0AAV7FMH4_DENCH</name>
<protein>
    <submittedName>
        <fullName evidence="2">Uncharacterized protein</fullName>
    </submittedName>
</protein>
<keyword evidence="4" id="KW-1185">Reference proteome</keyword>
<evidence type="ECO:0000256" key="1">
    <source>
        <dbReference type="SAM" id="MobiDB-lite"/>
    </source>
</evidence>
<feature type="compositionally biased region" description="Basic and acidic residues" evidence="1">
    <location>
        <begin position="41"/>
        <end position="72"/>
    </location>
</feature>
<evidence type="ECO:0000313" key="4">
    <source>
        <dbReference type="Proteomes" id="UP000775213"/>
    </source>
</evidence>
<feature type="region of interest" description="Disordered" evidence="1">
    <location>
        <begin position="1"/>
        <end position="115"/>
    </location>
</feature>
<dbReference type="Proteomes" id="UP000775213">
    <property type="component" value="Unassembled WGS sequence"/>
</dbReference>
<dbReference type="EMBL" id="JAGFBR010000009">
    <property type="protein sequence ID" value="KAH0462802.1"/>
    <property type="molecule type" value="Genomic_DNA"/>
</dbReference>
<reference evidence="2 4" key="1">
    <citation type="journal article" date="2021" name="Hortic Res">
        <title>Chromosome-scale assembly of the Dendrobium chrysotoxum genome enhances the understanding of orchid evolution.</title>
        <authorList>
            <person name="Zhang Y."/>
            <person name="Zhang G.Q."/>
            <person name="Zhang D."/>
            <person name="Liu X.D."/>
            <person name="Xu X.Y."/>
            <person name="Sun W.H."/>
            <person name="Yu X."/>
            <person name="Zhu X."/>
            <person name="Wang Z.W."/>
            <person name="Zhao X."/>
            <person name="Zhong W.Y."/>
            <person name="Chen H."/>
            <person name="Yin W.L."/>
            <person name="Huang T."/>
            <person name="Niu S.C."/>
            <person name="Liu Z.J."/>
        </authorList>
    </citation>
    <scope>NUCLEOTIDE SEQUENCE [LARGE SCALE GENOMIC DNA]</scope>
    <source>
        <strain evidence="2">Lindl</strain>
    </source>
</reference>
<comment type="caution">
    <text evidence="2">The sequence shown here is derived from an EMBL/GenBank/DDBJ whole genome shotgun (WGS) entry which is preliminary data.</text>
</comment>
<proteinExistence type="predicted"/>
<evidence type="ECO:0000313" key="2">
    <source>
        <dbReference type="EMBL" id="KAH0436771.1"/>
    </source>
</evidence>
<dbReference type="EMBL" id="JAGFBR010000745">
    <property type="protein sequence ID" value="KAH0436771.1"/>
    <property type="molecule type" value="Genomic_DNA"/>
</dbReference>
<sequence length="115" mass="12853">MMRSHHSQKVVGDGGGPSATRSIDRQPSKQLPSKIQPAIHKPLDRDGVQKHVIHKPLDRPYKRPGTKKEPTKVEPSITARAATRRRLRWTQLRRKTKSANAVKSDSIPAPSGNKQ</sequence>
<accession>A0AAV7FMH4</accession>
<feature type="compositionally biased region" description="Basic residues" evidence="1">
    <location>
        <begin position="82"/>
        <end position="97"/>
    </location>
</feature>
<dbReference type="AlphaFoldDB" id="A0AAV7FMH4"/>
<gene>
    <name evidence="3" type="ORF">IEQ34_010377</name>
    <name evidence="2" type="ORF">IEQ34_026342</name>
</gene>
<organism evidence="2 4">
    <name type="scientific">Dendrobium chrysotoxum</name>
    <name type="common">Orchid</name>
    <dbReference type="NCBI Taxonomy" id="161865"/>
    <lineage>
        <taxon>Eukaryota</taxon>
        <taxon>Viridiplantae</taxon>
        <taxon>Streptophyta</taxon>
        <taxon>Embryophyta</taxon>
        <taxon>Tracheophyta</taxon>
        <taxon>Spermatophyta</taxon>
        <taxon>Magnoliopsida</taxon>
        <taxon>Liliopsida</taxon>
        <taxon>Asparagales</taxon>
        <taxon>Orchidaceae</taxon>
        <taxon>Epidendroideae</taxon>
        <taxon>Malaxideae</taxon>
        <taxon>Dendrobiinae</taxon>
        <taxon>Dendrobium</taxon>
    </lineage>
</organism>
<reference evidence="2" key="2">
    <citation type="submission" date="2021-03" db="EMBL/GenBank/DDBJ databases">
        <authorList>
            <person name="Zhang Y."/>
            <person name="Zhang G.-Q."/>
            <person name="Huang T."/>
            <person name="Niu S.-C."/>
            <person name="Liu Z.-J."/>
        </authorList>
    </citation>
    <scope>NUCLEOTIDE SEQUENCE</scope>
    <source>
        <strain evidence="2">Lindl</strain>
        <tissue evidence="2">Fresh leaves</tissue>
    </source>
</reference>